<accession>A0A6N0HUD8</accession>
<reference evidence="1 2" key="1">
    <citation type="submission" date="2020-05" db="EMBL/GenBank/DDBJ databases">
        <title>Horizontal transmission and recombination maintain forever young bacterial symbiont genomes.</title>
        <authorList>
            <person name="Russell S.L."/>
            <person name="Pepper-Tunick E."/>
            <person name="Svedberg J."/>
            <person name="Byrne A."/>
            <person name="Ruelas Castillo J."/>
            <person name="Vollmers C."/>
            <person name="Beinart R.A."/>
            <person name="Corbett-Detig R."/>
        </authorList>
    </citation>
    <scope>NUCLEOTIDE SEQUENCE [LARGE SCALE GENOMIC DNA]</scope>
    <source>
        <strain evidence="1">Santa_Monica_outfall</strain>
    </source>
</reference>
<evidence type="ECO:0000313" key="1">
    <source>
        <dbReference type="EMBL" id="QKQ25801.1"/>
    </source>
</evidence>
<dbReference type="AlphaFoldDB" id="A0A6N0HUD8"/>
<name>A0A6N0HUD8_9GAMM</name>
<dbReference type="KEGG" id="rev:HUE57_05540"/>
<dbReference type="EMBL" id="CP054491">
    <property type="protein sequence ID" value="QKQ25801.1"/>
    <property type="molecule type" value="Genomic_DNA"/>
</dbReference>
<sequence length="95" mass="10699">MNVDKCHKRIEKKVKRGFQGYPLISVDYYGPDDSLATKVIVGFVAEEGFKPQQQEFETEGDIREEVNVQTTILKLIERTEAKTVTLSEGVLPLVG</sequence>
<organism evidence="1 2">
    <name type="scientific">Candidatus Reidiella endopervernicosa</name>
    <dbReference type="NCBI Taxonomy" id="2738883"/>
    <lineage>
        <taxon>Bacteria</taxon>
        <taxon>Pseudomonadati</taxon>
        <taxon>Pseudomonadota</taxon>
        <taxon>Gammaproteobacteria</taxon>
        <taxon>Candidatus Reidiella</taxon>
    </lineage>
</organism>
<evidence type="ECO:0000313" key="2">
    <source>
        <dbReference type="Proteomes" id="UP000509658"/>
    </source>
</evidence>
<dbReference type="Proteomes" id="UP000509658">
    <property type="component" value="Chromosome"/>
</dbReference>
<keyword evidence="2" id="KW-1185">Reference proteome</keyword>
<gene>
    <name evidence="1" type="ORF">HUE57_05540</name>
</gene>
<proteinExistence type="predicted"/>
<dbReference type="RefSeq" id="WP_174672857.1">
    <property type="nucleotide sequence ID" value="NZ_CP054491.1"/>
</dbReference>
<protein>
    <submittedName>
        <fullName evidence="1">Uncharacterized protein</fullName>
    </submittedName>
</protein>